<dbReference type="EMBL" id="RFFJ01000214">
    <property type="protein sequence ID" value="RMI31606.1"/>
    <property type="molecule type" value="Genomic_DNA"/>
</dbReference>
<dbReference type="InterPro" id="IPR051786">
    <property type="entry name" value="ASN_synthetase/amidase"/>
</dbReference>
<dbReference type="EC" id="6.3.5.4" evidence="3"/>
<reference evidence="13 14" key="1">
    <citation type="submission" date="2018-10" db="EMBL/GenBank/DDBJ databases">
        <title>Isolation, diversity and antifungal activity of actinobacteria from wheat.</title>
        <authorList>
            <person name="Han C."/>
        </authorList>
    </citation>
    <scope>NUCLEOTIDE SEQUENCE [LARGE SCALE GENOMIC DNA]</scope>
    <source>
        <strain evidence="13 14">NEAU-YY642</strain>
    </source>
</reference>
<evidence type="ECO:0000256" key="8">
    <source>
        <dbReference type="ARBA" id="ARBA00048741"/>
    </source>
</evidence>
<dbReference type="NCBIfam" id="TIGR01536">
    <property type="entry name" value="asn_synth_AEB"/>
    <property type="match status" value="1"/>
</dbReference>
<keyword evidence="7 9" id="KW-0315">Glutamine amidotransferase</keyword>
<dbReference type="GO" id="GO:0005524">
    <property type="term" value="F:ATP binding"/>
    <property type="evidence" value="ECO:0007669"/>
    <property type="project" value="UniProtKB-KW"/>
</dbReference>
<dbReference type="InterPro" id="IPR029055">
    <property type="entry name" value="Ntn_hydrolases_N"/>
</dbReference>
<evidence type="ECO:0000256" key="6">
    <source>
        <dbReference type="ARBA" id="ARBA00022888"/>
    </source>
</evidence>
<dbReference type="InterPro" id="IPR001962">
    <property type="entry name" value="Asn_synthase"/>
</dbReference>
<feature type="site" description="Important for beta-aspartyl-AMP intermediate formation" evidence="11">
    <location>
        <position position="382"/>
    </location>
</feature>
<dbReference type="PROSITE" id="PS51278">
    <property type="entry name" value="GATASE_TYPE_2"/>
    <property type="match status" value="1"/>
</dbReference>
<proteinExistence type="inferred from homology"/>
<dbReference type="CDD" id="cd01991">
    <property type="entry name" value="Asn_synthase_B_C"/>
    <property type="match status" value="1"/>
</dbReference>
<dbReference type="InterPro" id="IPR017932">
    <property type="entry name" value="GATase_2_dom"/>
</dbReference>
<feature type="binding site" evidence="10">
    <location>
        <position position="297"/>
    </location>
    <ligand>
        <name>ATP</name>
        <dbReference type="ChEBI" id="CHEBI:30616"/>
    </ligand>
</feature>
<keyword evidence="9" id="KW-0028">Amino-acid biosynthesis</keyword>
<comment type="pathway">
    <text evidence="1">Amino-acid biosynthesis; L-asparagine biosynthesis; L-asparagine from L-aspartate (L-Gln route): step 1/1.</text>
</comment>
<dbReference type="Proteomes" id="UP000278673">
    <property type="component" value="Unassembled WGS sequence"/>
</dbReference>
<dbReference type="InterPro" id="IPR006426">
    <property type="entry name" value="Asn_synth_AEB"/>
</dbReference>
<comment type="caution">
    <text evidence="13">The sequence shown here is derived from an EMBL/GenBank/DDBJ whole genome shotgun (WGS) entry which is preliminary data.</text>
</comment>
<feature type="domain" description="Glutamine amidotransferase type-2" evidence="12">
    <location>
        <begin position="2"/>
        <end position="218"/>
    </location>
</feature>
<dbReference type="Gene3D" id="3.40.50.620">
    <property type="entry name" value="HUPs"/>
    <property type="match status" value="1"/>
</dbReference>
<evidence type="ECO:0000256" key="2">
    <source>
        <dbReference type="ARBA" id="ARBA00005752"/>
    </source>
</evidence>
<protein>
    <recommendedName>
        <fullName evidence="3">asparagine synthase (glutamine-hydrolyzing)</fullName>
        <ecNumber evidence="3">6.3.5.4</ecNumber>
    </recommendedName>
</protein>
<evidence type="ECO:0000256" key="5">
    <source>
        <dbReference type="ARBA" id="ARBA00022840"/>
    </source>
</evidence>
<comment type="catalytic activity">
    <reaction evidence="8">
        <text>L-aspartate + L-glutamine + ATP + H2O = L-asparagine + L-glutamate + AMP + diphosphate + H(+)</text>
        <dbReference type="Rhea" id="RHEA:12228"/>
        <dbReference type="ChEBI" id="CHEBI:15377"/>
        <dbReference type="ChEBI" id="CHEBI:15378"/>
        <dbReference type="ChEBI" id="CHEBI:29985"/>
        <dbReference type="ChEBI" id="CHEBI:29991"/>
        <dbReference type="ChEBI" id="CHEBI:30616"/>
        <dbReference type="ChEBI" id="CHEBI:33019"/>
        <dbReference type="ChEBI" id="CHEBI:58048"/>
        <dbReference type="ChEBI" id="CHEBI:58359"/>
        <dbReference type="ChEBI" id="CHEBI:456215"/>
        <dbReference type="EC" id="6.3.5.4"/>
    </reaction>
</comment>
<dbReference type="GO" id="GO:0006529">
    <property type="term" value="P:asparagine biosynthetic process"/>
    <property type="evidence" value="ECO:0007669"/>
    <property type="project" value="UniProtKB-KW"/>
</dbReference>
<dbReference type="CDD" id="cd00712">
    <property type="entry name" value="AsnB"/>
    <property type="match status" value="1"/>
</dbReference>
<dbReference type="GO" id="GO:0004066">
    <property type="term" value="F:asparagine synthase (glutamine-hydrolyzing) activity"/>
    <property type="evidence" value="ECO:0007669"/>
    <property type="project" value="UniProtKB-EC"/>
</dbReference>
<dbReference type="PIRSF" id="PIRSF001589">
    <property type="entry name" value="Asn_synthetase_glu-h"/>
    <property type="match status" value="1"/>
</dbReference>
<comment type="similarity">
    <text evidence="2">Belongs to the asparagine synthetase family.</text>
</comment>
<evidence type="ECO:0000256" key="3">
    <source>
        <dbReference type="ARBA" id="ARBA00012737"/>
    </source>
</evidence>
<gene>
    <name evidence="13" type="primary">asnB</name>
    <name evidence="13" type="ORF">EBN88_25660</name>
</gene>
<evidence type="ECO:0000259" key="12">
    <source>
        <dbReference type="PROSITE" id="PS51278"/>
    </source>
</evidence>
<keyword evidence="6 9" id="KW-0061">Asparagine biosynthesis</keyword>
<dbReference type="InterPro" id="IPR014729">
    <property type="entry name" value="Rossmann-like_a/b/a_fold"/>
</dbReference>
<evidence type="ECO:0000256" key="10">
    <source>
        <dbReference type="PIRSR" id="PIRSR001589-2"/>
    </source>
</evidence>
<accession>A0A3M2L3P9</accession>
<feature type="binding site" evidence="10">
    <location>
        <position position="269"/>
    </location>
    <ligand>
        <name>ATP</name>
        <dbReference type="ChEBI" id="CHEBI:30616"/>
    </ligand>
</feature>
<dbReference type="GO" id="GO:0005829">
    <property type="term" value="C:cytosol"/>
    <property type="evidence" value="ECO:0007669"/>
    <property type="project" value="TreeGrafter"/>
</dbReference>
<dbReference type="Pfam" id="PF13537">
    <property type="entry name" value="GATase_7"/>
    <property type="match status" value="1"/>
</dbReference>
<dbReference type="Pfam" id="PF00733">
    <property type="entry name" value="Asn_synthase"/>
    <property type="match status" value="1"/>
</dbReference>
<feature type="binding site" evidence="10">
    <location>
        <position position="105"/>
    </location>
    <ligand>
        <name>L-glutamine</name>
        <dbReference type="ChEBI" id="CHEBI:58359"/>
    </ligand>
</feature>
<dbReference type="PANTHER" id="PTHR43284:SF1">
    <property type="entry name" value="ASPARAGINE SYNTHETASE"/>
    <property type="match status" value="1"/>
</dbReference>
<dbReference type="SUPFAM" id="SSF56235">
    <property type="entry name" value="N-terminal nucleophile aminohydrolases (Ntn hydrolases)"/>
    <property type="match status" value="1"/>
</dbReference>
<evidence type="ECO:0000256" key="4">
    <source>
        <dbReference type="ARBA" id="ARBA00022741"/>
    </source>
</evidence>
<evidence type="ECO:0000313" key="13">
    <source>
        <dbReference type="EMBL" id="RMI31606.1"/>
    </source>
</evidence>
<keyword evidence="4 10" id="KW-0547">Nucleotide-binding</keyword>
<evidence type="ECO:0000256" key="7">
    <source>
        <dbReference type="ARBA" id="ARBA00022962"/>
    </source>
</evidence>
<dbReference type="InterPro" id="IPR033738">
    <property type="entry name" value="AsnB_N"/>
</dbReference>
<dbReference type="Gene3D" id="3.60.20.10">
    <property type="entry name" value="Glutamine Phosphoribosylpyrophosphate, subunit 1, domain 1"/>
    <property type="match status" value="1"/>
</dbReference>
<feature type="binding site" evidence="10">
    <location>
        <begin position="380"/>
        <end position="381"/>
    </location>
    <ligand>
        <name>ATP</name>
        <dbReference type="ChEBI" id="CHEBI:30616"/>
    </ligand>
</feature>
<feature type="active site" description="For GATase activity" evidence="9">
    <location>
        <position position="2"/>
    </location>
</feature>
<organism evidence="13 14">
    <name type="scientific">Streptomyces triticirhizae</name>
    <dbReference type="NCBI Taxonomy" id="2483353"/>
    <lineage>
        <taxon>Bacteria</taxon>
        <taxon>Bacillati</taxon>
        <taxon>Actinomycetota</taxon>
        <taxon>Actinomycetes</taxon>
        <taxon>Kitasatosporales</taxon>
        <taxon>Streptomycetaceae</taxon>
        <taxon>Streptomyces</taxon>
    </lineage>
</organism>
<keyword evidence="13" id="KW-0436">Ligase</keyword>
<name>A0A3M2L3P9_9ACTN</name>
<evidence type="ECO:0000313" key="14">
    <source>
        <dbReference type="Proteomes" id="UP000278673"/>
    </source>
</evidence>
<evidence type="ECO:0000256" key="11">
    <source>
        <dbReference type="PIRSR" id="PIRSR001589-3"/>
    </source>
</evidence>
<dbReference type="PANTHER" id="PTHR43284">
    <property type="entry name" value="ASPARAGINE SYNTHETASE (GLUTAMINE-HYDROLYZING)"/>
    <property type="match status" value="1"/>
</dbReference>
<evidence type="ECO:0000256" key="1">
    <source>
        <dbReference type="ARBA" id="ARBA00005187"/>
    </source>
</evidence>
<dbReference type="AlphaFoldDB" id="A0A3M2L3P9"/>
<evidence type="ECO:0000256" key="9">
    <source>
        <dbReference type="PIRSR" id="PIRSR001589-1"/>
    </source>
</evidence>
<keyword evidence="14" id="KW-1185">Reference proteome</keyword>
<dbReference type="RefSeq" id="WP_122399437.1">
    <property type="nucleotide sequence ID" value="NZ_RFFJ01000214.1"/>
</dbReference>
<keyword evidence="5 10" id="KW-0067">ATP-binding</keyword>
<sequence length="619" mass="68293">MCGLAGWVDHAGLGPDAQAVAEKMNDQLTHRGPDGSGVWLTRRAVLAHRRLSVIDIEGGAQPMTLAEPGRVEPRWVVTYNGELYNHRELREELTARGHRFRTASDTEVLLAAWAEWGADSVGRLNGIFAFAVWDDREETLWLVRDHLGVKPLLYHHDGGRLIFGSEAKAILAHPDVETEVDEDGLRQLALPLLKFPGTNPYRGVAEVLPGQVLSFTRNGVRTHRYWDLAEVVARPAATEDPDEAVARLRSLLHDTVTRQTIADVPLCTLLSGGLDSSVVTAIAGGLPERAGIGSFSVDFTDAAGSADSRSAQDRHHAREAAEFIGTRHANIVLDARPLSDSAERDATVRARDLPNGFGDLDTSLLLLCREIRRHATVALSGEAADEILGGYLWFSEPRAVAADTFPWMADSPAHGYLHQRVMGTLDPDLVRRLRLEEYLADAYATALGALDLDPALEPRERRHREIVYLALTHFLTMLLDRNDRLSMASGLEVRVPFTDHRVVELLVTLPRAIHHAGGREKGVLRDAAVGLLPESVRERRKSPYPTSPDPDYSRRLTDHLARVLRDPPEGLSDIFAAPALDPRHIGEAARSHGLVSNFEGEVILNFASWLRQYAPRLAL</sequence>
<dbReference type="SUPFAM" id="SSF52402">
    <property type="entry name" value="Adenine nucleotide alpha hydrolases-like"/>
    <property type="match status" value="1"/>
</dbReference>